<dbReference type="PANTHER" id="PTHR21666">
    <property type="entry name" value="PEPTIDASE-RELATED"/>
    <property type="match status" value="1"/>
</dbReference>
<dbReference type="Proteomes" id="UP000050956">
    <property type="component" value="Unassembled WGS sequence"/>
</dbReference>
<comment type="caution">
    <text evidence="3">The sequence shown here is derived from an EMBL/GenBank/DDBJ whole genome shotgun (WGS) entry which is preliminary data.</text>
</comment>
<keyword evidence="1" id="KW-0732">Signal</keyword>
<organism evidence="3 4">
    <name type="scientific">Stenotrophomonas ginsengisoli</name>
    <dbReference type="NCBI Taxonomy" id="336566"/>
    <lineage>
        <taxon>Bacteria</taxon>
        <taxon>Pseudomonadati</taxon>
        <taxon>Pseudomonadota</taxon>
        <taxon>Gammaproteobacteria</taxon>
        <taxon>Lysobacterales</taxon>
        <taxon>Lysobacteraceae</taxon>
        <taxon>Stenotrophomonas</taxon>
    </lineage>
</organism>
<name>A0A0R0DD54_9GAMM</name>
<evidence type="ECO:0000259" key="2">
    <source>
        <dbReference type="Pfam" id="PF01551"/>
    </source>
</evidence>
<dbReference type="GO" id="GO:0004222">
    <property type="term" value="F:metalloendopeptidase activity"/>
    <property type="evidence" value="ECO:0007669"/>
    <property type="project" value="TreeGrafter"/>
</dbReference>
<keyword evidence="4" id="KW-1185">Reference proteome</keyword>
<dbReference type="InterPro" id="IPR011055">
    <property type="entry name" value="Dup_hybrid_motif"/>
</dbReference>
<evidence type="ECO:0000313" key="3">
    <source>
        <dbReference type="EMBL" id="KRG74952.1"/>
    </source>
</evidence>
<dbReference type="InterPro" id="IPR016047">
    <property type="entry name" value="M23ase_b-sheet_dom"/>
</dbReference>
<dbReference type="STRING" id="336566.ABB30_13105"/>
<dbReference type="SUPFAM" id="SSF51261">
    <property type="entry name" value="Duplicated hybrid motif"/>
    <property type="match status" value="1"/>
</dbReference>
<gene>
    <name evidence="3" type="ORF">ABB30_13105</name>
</gene>
<protein>
    <recommendedName>
        <fullName evidence="2">M23ase beta-sheet core domain-containing protein</fullName>
    </recommendedName>
</protein>
<proteinExistence type="predicted"/>
<dbReference type="Pfam" id="PF01551">
    <property type="entry name" value="Peptidase_M23"/>
    <property type="match status" value="1"/>
</dbReference>
<feature type="signal peptide" evidence="1">
    <location>
        <begin position="1"/>
        <end position="22"/>
    </location>
</feature>
<sequence>MPVARTKALLLTSLLLASAPIADSLASKPAQQWRDGWGLAATSLPAGSDTPATVLKLQPRGQNVQVWAEHGAHGPHLLRLRSRAGASDTIAPQQRLISGPGRQLLAELPAGPAYALELEALPGRPLAAAAAHAYALPFDPAAGVRVHQAAHGSASHHDLQNRHAWDFALAEGSVVLAARGGRVMATHGSACCPSRVPGDGGNWVRVEHADGSMAIYAHLQPGSLQVRAGQAISTGQALARVGNTGYSTAPHLHFAVQLNDGQALRSIGIHMNGPQGRLQAPAGNAAP</sequence>
<dbReference type="InterPro" id="IPR050570">
    <property type="entry name" value="Cell_wall_metabolism_enzyme"/>
</dbReference>
<accession>A0A0R0DD54</accession>
<dbReference type="OrthoDB" id="9809488at2"/>
<dbReference type="PANTHER" id="PTHR21666:SF294">
    <property type="entry name" value="PEPTIDASE M23"/>
    <property type="match status" value="1"/>
</dbReference>
<dbReference type="PATRIC" id="fig|336566.3.peg.2130"/>
<dbReference type="CDD" id="cd12797">
    <property type="entry name" value="M23_peptidase"/>
    <property type="match status" value="1"/>
</dbReference>
<evidence type="ECO:0000256" key="1">
    <source>
        <dbReference type="SAM" id="SignalP"/>
    </source>
</evidence>
<feature type="chain" id="PRO_5006395596" description="M23ase beta-sheet core domain-containing protein" evidence="1">
    <location>
        <begin position="23"/>
        <end position="287"/>
    </location>
</feature>
<feature type="domain" description="M23ase beta-sheet core" evidence="2">
    <location>
        <begin position="163"/>
        <end position="260"/>
    </location>
</feature>
<dbReference type="EMBL" id="LDJM01000036">
    <property type="protein sequence ID" value="KRG74952.1"/>
    <property type="molecule type" value="Genomic_DNA"/>
</dbReference>
<dbReference type="Gene3D" id="2.70.70.10">
    <property type="entry name" value="Glucose Permease (Domain IIA)"/>
    <property type="match status" value="1"/>
</dbReference>
<reference evidence="3 4" key="1">
    <citation type="submission" date="2015-05" db="EMBL/GenBank/DDBJ databases">
        <title>Genome sequencing and analysis of members of genus Stenotrophomonas.</title>
        <authorList>
            <person name="Patil P.P."/>
            <person name="Midha S."/>
            <person name="Patil P.B."/>
        </authorList>
    </citation>
    <scope>NUCLEOTIDE SEQUENCE [LARGE SCALE GENOMIC DNA]</scope>
    <source>
        <strain evidence="3 4">DSM 24757</strain>
    </source>
</reference>
<dbReference type="RefSeq" id="WP_083489874.1">
    <property type="nucleotide sequence ID" value="NZ_LDJM01000036.1"/>
</dbReference>
<evidence type="ECO:0000313" key="4">
    <source>
        <dbReference type="Proteomes" id="UP000050956"/>
    </source>
</evidence>
<dbReference type="AlphaFoldDB" id="A0A0R0DD54"/>